<name>A0ACC2TDL7_9FUNG</name>
<proteinExistence type="predicted"/>
<protein>
    <submittedName>
        <fullName evidence="1">Uncharacterized protein</fullName>
    </submittedName>
</protein>
<comment type="caution">
    <text evidence="1">The sequence shown here is derived from an EMBL/GenBank/DDBJ whole genome shotgun (WGS) entry which is preliminary data.</text>
</comment>
<dbReference type="Proteomes" id="UP001165960">
    <property type="component" value="Unassembled WGS sequence"/>
</dbReference>
<accession>A0ACC2TDL7</accession>
<sequence>MDNFKRVAELVLSGLGMIGNLLLMVAWWRTRADWHRLNLQLVGPIAVIDCMSSFLGILKAILSFAIGNEELFDTSWFCSYFGTPILILPCLSMLLVSIMSLDRYCLVVHGRVANTAVYGLVPDPTHMYCRPSGSSILTFFAHRLATCIIMIGLFVVTFCYIAIYLRCRMIATVYQIMTVKYIFILLAYQLCWLPKFISSLWGLFTSTHKIPQVLLHLGPFGLILLLIANPCLVFGLQASLRKEAYTILSQQKPSAEDQTCLDSNSFKDLSLIPQDSIVL</sequence>
<organism evidence="1 2">
    <name type="scientific">Entomophthora muscae</name>
    <dbReference type="NCBI Taxonomy" id="34485"/>
    <lineage>
        <taxon>Eukaryota</taxon>
        <taxon>Fungi</taxon>
        <taxon>Fungi incertae sedis</taxon>
        <taxon>Zoopagomycota</taxon>
        <taxon>Entomophthoromycotina</taxon>
        <taxon>Entomophthoromycetes</taxon>
        <taxon>Entomophthorales</taxon>
        <taxon>Entomophthoraceae</taxon>
        <taxon>Entomophthora</taxon>
    </lineage>
</organism>
<gene>
    <name evidence="1" type="ORF">DSO57_1024650</name>
</gene>
<evidence type="ECO:0000313" key="2">
    <source>
        <dbReference type="Proteomes" id="UP001165960"/>
    </source>
</evidence>
<dbReference type="EMBL" id="QTSX02002974">
    <property type="protein sequence ID" value="KAJ9072697.1"/>
    <property type="molecule type" value="Genomic_DNA"/>
</dbReference>
<evidence type="ECO:0000313" key="1">
    <source>
        <dbReference type="EMBL" id="KAJ9072697.1"/>
    </source>
</evidence>
<reference evidence="1" key="1">
    <citation type="submission" date="2022-04" db="EMBL/GenBank/DDBJ databases">
        <title>Genome of the entomopathogenic fungus Entomophthora muscae.</title>
        <authorList>
            <person name="Elya C."/>
            <person name="Lovett B.R."/>
            <person name="Lee E."/>
            <person name="Macias A.M."/>
            <person name="Hajek A.E."/>
            <person name="De Bivort B.L."/>
            <person name="Kasson M.T."/>
            <person name="De Fine Licht H.H."/>
            <person name="Stajich J.E."/>
        </authorList>
    </citation>
    <scope>NUCLEOTIDE SEQUENCE</scope>
    <source>
        <strain evidence="1">Berkeley</strain>
    </source>
</reference>
<keyword evidence="2" id="KW-1185">Reference proteome</keyword>